<feature type="transmembrane region" description="Helical" evidence="8">
    <location>
        <begin position="143"/>
        <end position="164"/>
    </location>
</feature>
<evidence type="ECO:0000256" key="3">
    <source>
        <dbReference type="ARBA" id="ARBA00022448"/>
    </source>
</evidence>
<evidence type="ECO:0000256" key="5">
    <source>
        <dbReference type="ARBA" id="ARBA00022692"/>
    </source>
</evidence>
<comment type="similarity">
    <text evidence="2">Belongs to the binding-protein-dependent transport system permease family. FecCD subfamily.</text>
</comment>
<keyword evidence="4" id="KW-1003">Cell membrane</keyword>
<feature type="transmembrane region" description="Helical" evidence="8">
    <location>
        <begin position="306"/>
        <end position="324"/>
    </location>
</feature>
<dbReference type="InterPro" id="IPR000522">
    <property type="entry name" value="ABC_transptr_permease_BtuC"/>
</dbReference>
<evidence type="ECO:0000256" key="7">
    <source>
        <dbReference type="ARBA" id="ARBA00023136"/>
    </source>
</evidence>
<keyword evidence="7 8" id="KW-0472">Membrane</keyword>
<dbReference type="PANTHER" id="PTHR30472">
    <property type="entry name" value="FERRIC ENTEROBACTIN TRANSPORT SYSTEM PERMEASE PROTEIN"/>
    <property type="match status" value="1"/>
</dbReference>
<dbReference type="Gene3D" id="1.10.3470.10">
    <property type="entry name" value="ABC transporter involved in vitamin B12 uptake, BtuC"/>
    <property type="match status" value="1"/>
</dbReference>
<feature type="transmembrane region" description="Helical" evidence="8">
    <location>
        <begin position="191"/>
        <end position="209"/>
    </location>
</feature>
<evidence type="ECO:0000256" key="2">
    <source>
        <dbReference type="ARBA" id="ARBA00007935"/>
    </source>
</evidence>
<dbReference type="AlphaFoldDB" id="A0A1C3HI04"/>
<accession>A0A1C3HI04</accession>
<feature type="transmembrane region" description="Helical" evidence="8">
    <location>
        <begin position="253"/>
        <end position="270"/>
    </location>
</feature>
<evidence type="ECO:0000256" key="6">
    <source>
        <dbReference type="ARBA" id="ARBA00022989"/>
    </source>
</evidence>
<protein>
    <submittedName>
        <fullName evidence="9">Iron complex transport system permease</fullName>
    </submittedName>
</protein>
<dbReference type="GO" id="GO:0022857">
    <property type="term" value="F:transmembrane transporter activity"/>
    <property type="evidence" value="ECO:0007669"/>
    <property type="project" value="InterPro"/>
</dbReference>
<name>A0A1C3HI04_SERMA</name>
<reference evidence="9" key="1">
    <citation type="submission" date="2016-05" db="EMBL/GenBank/DDBJ databases">
        <authorList>
            <person name="Cock P.J.A."/>
            <person name="Cock P.J.A."/>
        </authorList>
    </citation>
    <scope>NUCLEOTIDE SEQUENCE</scope>
    <source>
        <strain evidence="9">PWN146_assembly</strain>
    </source>
</reference>
<sequence>MGVKQNIAPLLRQKNIVKYQLLVLFVIATLLAGIYLFIDRQGDLRFILRFRGQVVITIILVAIGAGVSTLIFQTLTHNRILTPAVMGLESLFILIQTVMLFFFRSSHIALSGRVEKFFVETLLMMMFSALIYRGLFNMRRSNIYTLLLAGMVCGILFSSGAALLQRLLAPGEFAILQSRIYAQFTRTDPDVLLMAGAIIVLTLILIWRLRHRLDVIALGKDNAITLGIDYGKFASGIMLLVTLLVAMSTVLVGPLTFLGLLAANFTYSIIASWRHTFLLPGVILTGIIILLTGQLVLTYVLSMSGALSTVIEFCGGILFITLLLRRLKND</sequence>
<gene>
    <name evidence="9" type="ORF">PWN146_03391</name>
</gene>
<feature type="transmembrane region" description="Helical" evidence="8">
    <location>
        <begin position="21"/>
        <end position="38"/>
    </location>
</feature>
<evidence type="ECO:0000313" key="9">
    <source>
        <dbReference type="EMBL" id="SAY44680.1"/>
    </source>
</evidence>
<evidence type="ECO:0000256" key="1">
    <source>
        <dbReference type="ARBA" id="ARBA00004651"/>
    </source>
</evidence>
<dbReference type="GO" id="GO:0033214">
    <property type="term" value="P:siderophore-iron import into cell"/>
    <property type="evidence" value="ECO:0007669"/>
    <property type="project" value="TreeGrafter"/>
</dbReference>
<dbReference type="EMBL" id="LT575490">
    <property type="protein sequence ID" value="SAY44680.1"/>
    <property type="molecule type" value="Genomic_DNA"/>
</dbReference>
<evidence type="ECO:0000256" key="8">
    <source>
        <dbReference type="SAM" id="Phobius"/>
    </source>
</evidence>
<feature type="transmembrane region" description="Helical" evidence="8">
    <location>
        <begin position="277"/>
        <end position="300"/>
    </location>
</feature>
<organism evidence="9">
    <name type="scientific">Serratia marcescens</name>
    <dbReference type="NCBI Taxonomy" id="615"/>
    <lineage>
        <taxon>Bacteria</taxon>
        <taxon>Pseudomonadati</taxon>
        <taxon>Pseudomonadota</taxon>
        <taxon>Gammaproteobacteria</taxon>
        <taxon>Enterobacterales</taxon>
        <taxon>Yersiniaceae</taxon>
        <taxon>Serratia</taxon>
    </lineage>
</organism>
<comment type="subcellular location">
    <subcellularLocation>
        <location evidence="1">Cell membrane</location>
        <topology evidence="1">Multi-pass membrane protein</topology>
    </subcellularLocation>
</comment>
<keyword evidence="5 8" id="KW-0812">Transmembrane</keyword>
<feature type="transmembrane region" description="Helical" evidence="8">
    <location>
        <begin position="230"/>
        <end position="247"/>
    </location>
</feature>
<feature type="transmembrane region" description="Helical" evidence="8">
    <location>
        <begin position="117"/>
        <end position="136"/>
    </location>
</feature>
<dbReference type="GO" id="GO:0005886">
    <property type="term" value="C:plasma membrane"/>
    <property type="evidence" value="ECO:0007669"/>
    <property type="project" value="UniProtKB-SubCell"/>
</dbReference>
<dbReference type="SUPFAM" id="SSF81345">
    <property type="entry name" value="ABC transporter involved in vitamin B12 uptake, BtuC"/>
    <property type="match status" value="1"/>
</dbReference>
<feature type="transmembrane region" description="Helical" evidence="8">
    <location>
        <begin position="84"/>
        <end position="105"/>
    </location>
</feature>
<dbReference type="Pfam" id="PF01032">
    <property type="entry name" value="FecCD"/>
    <property type="match status" value="1"/>
</dbReference>
<keyword evidence="3" id="KW-0813">Transport</keyword>
<dbReference type="PANTHER" id="PTHR30472:SF19">
    <property type="entry name" value="PETROBACTIN IMPORT SYSTEM PERMEASE PROTEIN YCLO"/>
    <property type="match status" value="1"/>
</dbReference>
<evidence type="ECO:0000256" key="4">
    <source>
        <dbReference type="ARBA" id="ARBA00022475"/>
    </source>
</evidence>
<feature type="transmembrane region" description="Helical" evidence="8">
    <location>
        <begin position="50"/>
        <end position="72"/>
    </location>
</feature>
<keyword evidence="6 8" id="KW-1133">Transmembrane helix</keyword>
<dbReference type="InterPro" id="IPR037294">
    <property type="entry name" value="ABC_BtuC-like"/>
</dbReference>
<proteinExistence type="inferred from homology"/>